<feature type="binding site" evidence="10">
    <location>
        <position position="254"/>
    </location>
    <ligand>
        <name>K(+)</name>
        <dbReference type="ChEBI" id="CHEBI:29103"/>
    </ligand>
</feature>
<dbReference type="InterPro" id="IPR027266">
    <property type="entry name" value="TrmE/GcvT-like"/>
</dbReference>
<dbReference type="PANTHER" id="PTHR42714">
    <property type="entry name" value="TRNA MODIFICATION GTPASE GTPBP3"/>
    <property type="match status" value="1"/>
</dbReference>
<proteinExistence type="inferred from homology"/>
<dbReference type="CDD" id="cd04164">
    <property type="entry name" value="trmE"/>
    <property type="match status" value="1"/>
</dbReference>
<dbReference type="InterPro" id="IPR018948">
    <property type="entry name" value="GTP-bd_TrmE_N"/>
</dbReference>
<feature type="binding site" evidence="10">
    <location>
        <position position="256"/>
    </location>
    <ligand>
        <name>K(+)</name>
        <dbReference type="ChEBI" id="CHEBI:29103"/>
    </ligand>
</feature>
<sequence length="470" mass="50449">MQQNHSLKDTIAAIATPLGSGGVGIVRLSGSRAKEIAKQLFVSSREAFSDFRPYTMHHGWVHDRNGAKLDECLAVFMPGPGSYSGEDVVEFQSHGGPVVVRTVLEAVLASGARAAGAGEFTYRAFVNGRMDLTQAEAVAEMIAAPTRAGMTLAQAKLSGALGEMIAGLRAKLEHLRAQLCVAVDFPDEEIECLSPEEFLQETQSVGESIAALLKNFHRDRCWREGALTVLAGQVNAGKSSLMNALLGRDRAIVTDIPGTTRDYLEEAVNIDGLPVRLVDTAGIRETEDTVERVGLERSKDMAQKGDLVLLVIDRTREILPDDISLAQDLGPERVLVVLNKSDLFDENGHGESAEAVDAGWFERAGYQCVEISARSGAGVDALCVAIRERIVGRSGEPDAGELVPNLRQSQAMESAVAELEALATDIRAEIPYDLLGVRLETVCDIMGEITGEIASADVLNSIFSDFCIGK</sequence>
<evidence type="ECO:0000256" key="5">
    <source>
        <dbReference type="ARBA" id="ARBA00022741"/>
    </source>
</evidence>
<dbReference type="Proteomes" id="UP000189733">
    <property type="component" value="Unassembled WGS sequence"/>
</dbReference>
<feature type="domain" description="TrmE-type G" evidence="12">
    <location>
        <begin position="225"/>
        <end position="391"/>
    </location>
</feature>
<feature type="binding site" evidence="10">
    <location>
        <position position="470"/>
    </location>
    <ligand>
        <name>(6S)-5-formyl-5,6,7,8-tetrahydrofolate</name>
        <dbReference type="ChEBI" id="CHEBI:57457"/>
    </ligand>
</feature>
<comment type="subunit">
    <text evidence="10">Homodimer. Heterotetramer of two MnmE and two MnmG subunits.</text>
</comment>
<comment type="function">
    <text evidence="10">Exhibits a very high intrinsic GTPase hydrolysis rate. Involved in the addition of a carboxymethylaminomethyl (cmnm) group at the wobble position (U34) of certain tRNAs, forming tRNA-cmnm(5)s(2)U34.</text>
</comment>
<dbReference type="Gene3D" id="3.40.50.300">
    <property type="entry name" value="P-loop containing nucleotide triphosphate hydrolases"/>
    <property type="match status" value="1"/>
</dbReference>
<evidence type="ECO:0000256" key="11">
    <source>
        <dbReference type="RuleBase" id="RU003313"/>
    </source>
</evidence>
<dbReference type="AlphaFoldDB" id="A0A1T4VEU0"/>
<evidence type="ECO:0000256" key="6">
    <source>
        <dbReference type="ARBA" id="ARBA00022801"/>
    </source>
</evidence>
<feature type="binding site" evidence="10">
    <location>
        <position position="259"/>
    </location>
    <ligand>
        <name>K(+)</name>
        <dbReference type="ChEBI" id="CHEBI:29103"/>
    </ligand>
</feature>
<dbReference type="GO" id="GO:0046872">
    <property type="term" value="F:metal ion binding"/>
    <property type="evidence" value="ECO:0007669"/>
    <property type="project" value="UniProtKB-KW"/>
</dbReference>
<dbReference type="Gene3D" id="1.20.120.430">
    <property type="entry name" value="tRNA modification GTPase MnmE domain 2"/>
    <property type="match status" value="1"/>
</dbReference>
<dbReference type="HAMAP" id="MF_00379">
    <property type="entry name" value="GTPase_MnmE"/>
    <property type="match status" value="1"/>
</dbReference>
<dbReference type="GO" id="GO:0005829">
    <property type="term" value="C:cytosol"/>
    <property type="evidence" value="ECO:0007669"/>
    <property type="project" value="TreeGrafter"/>
</dbReference>
<dbReference type="NCBIfam" id="TIGR00450">
    <property type="entry name" value="mnmE_trmE_thdF"/>
    <property type="match status" value="1"/>
</dbReference>
<keyword evidence="7 10" id="KW-0460">Magnesium</keyword>
<feature type="binding site" evidence="10">
    <location>
        <position position="129"/>
    </location>
    <ligand>
        <name>(6S)-5-formyl-5,6,7,8-tetrahydrofolate</name>
        <dbReference type="ChEBI" id="CHEBI:57457"/>
    </ligand>
</feature>
<keyword evidence="2 10" id="KW-0963">Cytoplasm</keyword>
<dbReference type="NCBIfam" id="TIGR00231">
    <property type="entry name" value="small_GTP"/>
    <property type="match status" value="1"/>
</dbReference>
<dbReference type="Pfam" id="PF12631">
    <property type="entry name" value="MnmE_helical"/>
    <property type="match status" value="1"/>
</dbReference>
<feature type="binding site" evidence="10">
    <location>
        <begin position="279"/>
        <end position="282"/>
    </location>
    <ligand>
        <name>GTP</name>
        <dbReference type="ChEBI" id="CHEBI:37565"/>
    </ligand>
</feature>
<feature type="binding site" evidence="10">
    <location>
        <position position="27"/>
    </location>
    <ligand>
        <name>(6S)-5-formyl-5,6,7,8-tetrahydrofolate</name>
        <dbReference type="ChEBI" id="CHEBI:57457"/>
    </ligand>
</feature>
<dbReference type="STRING" id="1121442.SAMN02745702_00137"/>
<feature type="binding site" evidence="10">
    <location>
        <position position="90"/>
    </location>
    <ligand>
        <name>(6S)-5-formyl-5,6,7,8-tetrahydrofolate</name>
        <dbReference type="ChEBI" id="CHEBI:57457"/>
    </ligand>
</feature>
<feature type="binding site" evidence="10">
    <location>
        <position position="239"/>
    </location>
    <ligand>
        <name>Mg(2+)</name>
        <dbReference type="ChEBI" id="CHEBI:18420"/>
    </ligand>
</feature>
<evidence type="ECO:0000256" key="9">
    <source>
        <dbReference type="ARBA" id="ARBA00023134"/>
    </source>
</evidence>
<comment type="similarity">
    <text evidence="1 10 11">Belongs to the TRAFAC class TrmE-Era-EngA-EngB-Septin-like GTPase superfamily. TrmE GTPase family.</text>
</comment>
<comment type="caution">
    <text evidence="10">Lacks conserved residue(s) required for the propagation of feature annotation.</text>
</comment>
<dbReference type="EC" id="3.6.-.-" evidence="10"/>
<organism evidence="13 14">
    <name type="scientific">Desulfobaculum bizertense DSM 18034</name>
    <dbReference type="NCBI Taxonomy" id="1121442"/>
    <lineage>
        <taxon>Bacteria</taxon>
        <taxon>Pseudomonadati</taxon>
        <taxon>Thermodesulfobacteriota</taxon>
        <taxon>Desulfovibrionia</taxon>
        <taxon>Desulfovibrionales</taxon>
        <taxon>Desulfovibrionaceae</taxon>
        <taxon>Desulfobaculum</taxon>
    </lineage>
</organism>
<keyword evidence="5 10" id="KW-0547">Nucleotide-binding</keyword>
<evidence type="ECO:0000256" key="3">
    <source>
        <dbReference type="ARBA" id="ARBA00022694"/>
    </source>
</evidence>
<accession>A0A1T4VEU0</accession>
<dbReference type="InterPro" id="IPR027417">
    <property type="entry name" value="P-loop_NTPase"/>
</dbReference>
<protein>
    <recommendedName>
        <fullName evidence="10">tRNA modification GTPase MnmE</fullName>
        <ecNumber evidence="10">3.6.-.-</ecNumber>
    </recommendedName>
</protein>
<evidence type="ECO:0000256" key="7">
    <source>
        <dbReference type="ARBA" id="ARBA00022842"/>
    </source>
</evidence>
<gene>
    <name evidence="10" type="primary">mnmE</name>
    <name evidence="10" type="synonym">trmE</name>
    <name evidence="13" type="ORF">SAMN02745702_00137</name>
</gene>
<dbReference type="FunFam" id="3.40.50.300:FF:001376">
    <property type="entry name" value="tRNA modification GTPase MnmE"/>
    <property type="match status" value="1"/>
</dbReference>
<dbReference type="InterPro" id="IPR005225">
    <property type="entry name" value="Small_GTP-bd"/>
</dbReference>
<name>A0A1T4VEU0_9BACT</name>
<evidence type="ECO:0000313" key="14">
    <source>
        <dbReference type="Proteomes" id="UP000189733"/>
    </source>
</evidence>
<dbReference type="Pfam" id="PF10396">
    <property type="entry name" value="TrmE_N"/>
    <property type="match status" value="1"/>
</dbReference>
<dbReference type="PROSITE" id="PS51709">
    <property type="entry name" value="G_TRME"/>
    <property type="match status" value="1"/>
</dbReference>
<evidence type="ECO:0000256" key="8">
    <source>
        <dbReference type="ARBA" id="ARBA00022958"/>
    </source>
</evidence>
<dbReference type="GO" id="GO:0005525">
    <property type="term" value="F:GTP binding"/>
    <property type="evidence" value="ECO:0007669"/>
    <property type="project" value="UniProtKB-UniRule"/>
</dbReference>
<dbReference type="InterPro" id="IPR025867">
    <property type="entry name" value="MnmE_helical"/>
</dbReference>
<keyword evidence="3 10" id="KW-0819">tRNA processing</keyword>
<keyword evidence="6 10" id="KW-0378">Hydrolase</keyword>
<dbReference type="InterPro" id="IPR027368">
    <property type="entry name" value="MnmE_dom2"/>
</dbReference>
<dbReference type="RefSeq" id="WP_078683467.1">
    <property type="nucleotide sequence ID" value="NZ_FUYA01000001.1"/>
</dbReference>
<reference evidence="13 14" key="1">
    <citation type="submission" date="2017-02" db="EMBL/GenBank/DDBJ databases">
        <authorList>
            <person name="Peterson S.W."/>
        </authorList>
    </citation>
    <scope>NUCLEOTIDE SEQUENCE [LARGE SCALE GENOMIC DNA]</scope>
    <source>
        <strain evidence="13 14">DSM 18034</strain>
    </source>
</reference>
<keyword evidence="8 10" id="KW-0630">Potassium</keyword>
<dbReference type="EMBL" id="FUYA01000001">
    <property type="protein sequence ID" value="SKA63472.1"/>
    <property type="molecule type" value="Genomic_DNA"/>
</dbReference>
<feature type="binding site" evidence="10">
    <location>
        <begin position="254"/>
        <end position="260"/>
    </location>
    <ligand>
        <name>GTP</name>
        <dbReference type="ChEBI" id="CHEBI:37565"/>
    </ligand>
</feature>
<evidence type="ECO:0000256" key="1">
    <source>
        <dbReference type="ARBA" id="ARBA00011043"/>
    </source>
</evidence>
<evidence type="ECO:0000313" key="13">
    <source>
        <dbReference type="EMBL" id="SKA63472.1"/>
    </source>
</evidence>
<dbReference type="Gene3D" id="3.30.1360.120">
    <property type="entry name" value="Probable tRNA modification gtpase trme, domain 1"/>
    <property type="match status" value="1"/>
</dbReference>
<keyword evidence="14" id="KW-1185">Reference proteome</keyword>
<evidence type="ECO:0000256" key="2">
    <source>
        <dbReference type="ARBA" id="ARBA00022490"/>
    </source>
</evidence>
<comment type="cofactor">
    <cofactor evidence="10">
        <name>K(+)</name>
        <dbReference type="ChEBI" id="CHEBI:29103"/>
    </cofactor>
    <text evidence="10">Binds 1 potassium ion per subunit.</text>
</comment>
<feature type="binding site" evidence="10">
    <location>
        <position position="260"/>
    </location>
    <ligand>
        <name>Mg(2+)</name>
        <dbReference type="ChEBI" id="CHEBI:18420"/>
    </ligand>
</feature>
<dbReference type="PANTHER" id="PTHR42714:SF2">
    <property type="entry name" value="TRNA MODIFICATION GTPASE GTPBP3, MITOCHONDRIAL"/>
    <property type="match status" value="1"/>
</dbReference>
<dbReference type="GO" id="GO:0002098">
    <property type="term" value="P:tRNA wobble uridine modification"/>
    <property type="evidence" value="ECO:0007669"/>
    <property type="project" value="TreeGrafter"/>
</dbReference>
<comment type="subcellular location">
    <subcellularLocation>
        <location evidence="10">Cytoplasm</location>
    </subcellularLocation>
</comment>
<evidence type="ECO:0000259" key="12">
    <source>
        <dbReference type="PROSITE" id="PS51709"/>
    </source>
</evidence>
<dbReference type="InterPro" id="IPR004520">
    <property type="entry name" value="GTPase_MnmE"/>
</dbReference>
<dbReference type="Pfam" id="PF01926">
    <property type="entry name" value="MMR_HSR1"/>
    <property type="match status" value="1"/>
</dbReference>
<dbReference type="InterPro" id="IPR031168">
    <property type="entry name" value="G_TrmE"/>
</dbReference>
<feature type="binding site" evidence="10">
    <location>
        <begin position="235"/>
        <end position="240"/>
    </location>
    <ligand>
        <name>GTP</name>
        <dbReference type="ChEBI" id="CHEBI:37565"/>
    </ligand>
</feature>
<dbReference type="InterPro" id="IPR006073">
    <property type="entry name" value="GTP-bd"/>
</dbReference>
<feature type="binding site" evidence="10">
    <location>
        <begin position="372"/>
        <end position="374"/>
    </location>
    <ligand>
        <name>GTP</name>
        <dbReference type="ChEBI" id="CHEBI:37565"/>
    </ligand>
</feature>
<feature type="binding site" evidence="10">
    <location>
        <position position="235"/>
    </location>
    <ligand>
        <name>K(+)</name>
        <dbReference type="ChEBI" id="CHEBI:29103"/>
    </ligand>
</feature>
<evidence type="ECO:0000256" key="4">
    <source>
        <dbReference type="ARBA" id="ARBA00022723"/>
    </source>
</evidence>
<evidence type="ECO:0000256" key="10">
    <source>
        <dbReference type="HAMAP-Rule" id="MF_00379"/>
    </source>
</evidence>
<dbReference type="GO" id="GO:0030488">
    <property type="term" value="P:tRNA methylation"/>
    <property type="evidence" value="ECO:0007669"/>
    <property type="project" value="TreeGrafter"/>
</dbReference>
<dbReference type="GO" id="GO:0003924">
    <property type="term" value="F:GTPase activity"/>
    <property type="evidence" value="ECO:0007669"/>
    <property type="project" value="UniProtKB-UniRule"/>
</dbReference>
<keyword evidence="9 10" id="KW-0342">GTP-binding</keyword>
<dbReference type="SUPFAM" id="SSF52540">
    <property type="entry name" value="P-loop containing nucleoside triphosphate hydrolases"/>
    <property type="match status" value="1"/>
</dbReference>
<dbReference type="CDD" id="cd14858">
    <property type="entry name" value="TrmE_N"/>
    <property type="match status" value="1"/>
</dbReference>
<dbReference type="OrthoDB" id="9805918at2"/>
<keyword evidence="4 10" id="KW-0479">Metal-binding</keyword>